<reference evidence="2 3" key="1">
    <citation type="submission" date="2018-04" db="EMBL/GenBank/DDBJ databases">
        <title>WGS assembly of Panicum hallii var. hallii HAL2.</title>
        <authorList>
            <person name="Lovell J."/>
            <person name="Jenkins J."/>
            <person name="Lowry D."/>
            <person name="Mamidi S."/>
            <person name="Sreedasyam A."/>
            <person name="Weng X."/>
            <person name="Barry K."/>
            <person name="Bonette J."/>
            <person name="Campitelli B."/>
            <person name="Daum C."/>
            <person name="Gordon S."/>
            <person name="Gould B."/>
            <person name="Lipzen A."/>
            <person name="MacQueen A."/>
            <person name="Palacio-Mejia J."/>
            <person name="Plott C."/>
            <person name="Shakirov E."/>
            <person name="Shu S."/>
            <person name="Yoshinaga Y."/>
            <person name="Zane M."/>
            <person name="Rokhsar D."/>
            <person name="Grimwood J."/>
            <person name="Schmutz J."/>
            <person name="Juenger T."/>
        </authorList>
    </citation>
    <scope>NUCLEOTIDE SEQUENCE [LARGE SCALE GENOMIC DNA]</scope>
    <source>
        <strain evidence="3">cv. HAL2</strain>
    </source>
</reference>
<sequence>MDITTEKFFAGIPMEPASPYPTVFVDLSPIPDSDSEINLSEKAVRSSSPSSTESTRVLKEDNSQLPQAPEIRLVPMGGGTAPLSAWRRPKAGGRRSSGRERAGWIPPGGSERYRPTLARVGRRAEAGGGRERGGALASACGREGWGGSGVARFNWSTWTIR</sequence>
<protein>
    <submittedName>
        <fullName evidence="2">Uncharacterized protein</fullName>
    </submittedName>
</protein>
<gene>
    <name evidence="2" type="ORF">GQ55_3G486700</name>
</gene>
<proteinExistence type="predicted"/>
<name>A0A2T7EJU3_9POAL</name>
<evidence type="ECO:0000256" key="1">
    <source>
        <dbReference type="SAM" id="MobiDB-lite"/>
    </source>
</evidence>
<accession>A0A2T7EJU3</accession>
<feature type="region of interest" description="Disordered" evidence="1">
    <location>
        <begin position="29"/>
        <end position="117"/>
    </location>
</feature>
<evidence type="ECO:0000313" key="2">
    <source>
        <dbReference type="EMBL" id="PUZ68082.1"/>
    </source>
</evidence>
<dbReference type="EMBL" id="CM009751">
    <property type="protein sequence ID" value="PUZ68082.1"/>
    <property type="molecule type" value="Genomic_DNA"/>
</dbReference>
<keyword evidence="3" id="KW-1185">Reference proteome</keyword>
<dbReference type="AlphaFoldDB" id="A0A2T7EJU3"/>
<dbReference type="Proteomes" id="UP000244336">
    <property type="component" value="Chromosome 3"/>
</dbReference>
<evidence type="ECO:0000313" key="3">
    <source>
        <dbReference type="Proteomes" id="UP000244336"/>
    </source>
</evidence>
<feature type="compositionally biased region" description="Low complexity" evidence="1">
    <location>
        <begin position="46"/>
        <end position="55"/>
    </location>
</feature>
<organism evidence="2 3">
    <name type="scientific">Panicum hallii var. hallii</name>
    <dbReference type="NCBI Taxonomy" id="1504633"/>
    <lineage>
        <taxon>Eukaryota</taxon>
        <taxon>Viridiplantae</taxon>
        <taxon>Streptophyta</taxon>
        <taxon>Embryophyta</taxon>
        <taxon>Tracheophyta</taxon>
        <taxon>Spermatophyta</taxon>
        <taxon>Magnoliopsida</taxon>
        <taxon>Liliopsida</taxon>
        <taxon>Poales</taxon>
        <taxon>Poaceae</taxon>
        <taxon>PACMAD clade</taxon>
        <taxon>Panicoideae</taxon>
        <taxon>Panicodae</taxon>
        <taxon>Paniceae</taxon>
        <taxon>Panicinae</taxon>
        <taxon>Panicum</taxon>
        <taxon>Panicum sect. Panicum</taxon>
    </lineage>
</organism>
<dbReference type="Gramene" id="PUZ68082">
    <property type="protein sequence ID" value="PUZ68082"/>
    <property type="gene ID" value="GQ55_3G486700"/>
</dbReference>